<dbReference type="EMBL" id="OK499992">
    <property type="protein sequence ID" value="UGO50930.1"/>
    <property type="molecule type" value="Genomic_DNA"/>
</dbReference>
<accession>A0AAE8YUC7</accession>
<protein>
    <submittedName>
        <fullName evidence="1">Uncharacterized protein</fullName>
    </submittedName>
</protein>
<evidence type="ECO:0000313" key="2">
    <source>
        <dbReference type="Proteomes" id="UP000827544"/>
    </source>
</evidence>
<dbReference type="Proteomes" id="UP000827544">
    <property type="component" value="Segment"/>
</dbReference>
<sequence>MLYNIFMVMKVEQLLNFMMRRSDCMNNKYVLIETNNNGSLMGYRGYTDEELVNIFNESLNQKKDFDLLLRDKGIYNVRTFVEPNIDVVLKYDGKKFKIKE</sequence>
<name>A0AAE8YUC7_9CAUD</name>
<reference evidence="1" key="1">
    <citation type="submission" date="2021-10" db="EMBL/GenBank/DDBJ databases">
        <authorList>
            <person name="Lavering E.D."/>
            <person name="James R."/>
            <person name="Fairholm J.D."/>
            <person name="Ogilvie B.H."/>
            <person name="Thurgood T.L."/>
            <person name="Robison R.A."/>
            <person name="Grose J.H."/>
        </authorList>
    </citation>
    <scope>NUCLEOTIDE SEQUENCE</scope>
</reference>
<organism evidence="1 2">
    <name type="scientific">Bacillus phage vB_BanS_Nate</name>
    <dbReference type="NCBI Taxonomy" id="2894788"/>
    <lineage>
        <taxon>Viruses</taxon>
        <taxon>Duplodnaviria</taxon>
        <taxon>Heunggongvirae</taxon>
        <taxon>Uroviricota</taxon>
        <taxon>Caudoviricetes</taxon>
        <taxon>Joanripponvirinae</taxon>
        <taxon>Natevirus</taxon>
        <taxon>Natevirus nate</taxon>
    </lineage>
</organism>
<keyword evidence="2" id="KW-1185">Reference proteome</keyword>
<evidence type="ECO:0000313" key="1">
    <source>
        <dbReference type="EMBL" id="UGO50930.1"/>
    </source>
</evidence>
<gene>
    <name evidence="1" type="ORF">NATE_77</name>
</gene>
<proteinExistence type="predicted"/>